<reference evidence="7" key="1">
    <citation type="submission" date="2016-11" db="EMBL/GenBank/DDBJ databases">
        <authorList>
            <person name="Varghese N."/>
            <person name="Submissions S."/>
        </authorList>
    </citation>
    <scope>NUCLEOTIDE SEQUENCE [LARGE SCALE GENOMIC DNA]</scope>
    <source>
        <strain evidence="7">DSM 9756</strain>
    </source>
</reference>
<evidence type="ECO:0000313" key="6">
    <source>
        <dbReference type="EMBL" id="SHE42580.1"/>
    </source>
</evidence>
<dbReference type="InterPro" id="IPR050301">
    <property type="entry name" value="NTE"/>
</dbReference>
<comment type="caution">
    <text evidence="4">Lacks conserved residue(s) required for the propagation of feature annotation.</text>
</comment>
<dbReference type="PANTHER" id="PTHR14226">
    <property type="entry name" value="NEUROPATHY TARGET ESTERASE/SWISS CHEESE D.MELANOGASTER"/>
    <property type="match status" value="1"/>
</dbReference>
<dbReference type="GO" id="GO:0016042">
    <property type="term" value="P:lipid catabolic process"/>
    <property type="evidence" value="ECO:0007669"/>
    <property type="project" value="UniProtKB-UniRule"/>
</dbReference>
<dbReference type="STRING" id="1121391.SAMN02745206_00259"/>
<evidence type="ECO:0000256" key="4">
    <source>
        <dbReference type="PROSITE-ProRule" id="PRU01161"/>
    </source>
</evidence>
<evidence type="ECO:0000256" key="2">
    <source>
        <dbReference type="ARBA" id="ARBA00022963"/>
    </source>
</evidence>
<evidence type="ECO:0000313" key="7">
    <source>
        <dbReference type="Proteomes" id="UP000184076"/>
    </source>
</evidence>
<feature type="active site" description="Proton acceptor" evidence="4">
    <location>
        <position position="170"/>
    </location>
</feature>
<dbReference type="EMBL" id="FQVB01000004">
    <property type="protein sequence ID" value="SHE42580.1"/>
    <property type="molecule type" value="Genomic_DNA"/>
</dbReference>
<keyword evidence="7" id="KW-1185">Reference proteome</keyword>
<evidence type="ECO:0000256" key="1">
    <source>
        <dbReference type="ARBA" id="ARBA00022801"/>
    </source>
</evidence>
<feature type="active site" description="Nucleophile" evidence="4">
    <location>
        <position position="47"/>
    </location>
</feature>
<dbReference type="SUPFAM" id="SSF52151">
    <property type="entry name" value="FabD/lysophospholipase-like"/>
    <property type="match status" value="1"/>
</dbReference>
<dbReference type="PANTHER" id="PTHR14226:SF57">
    <property type="entry name" value="BLR7027 PROTEIN"/>
    <property type="match status" value="1"/>
</dbReference>
<evidence type="ECO:0000259" key="5">
    <source>
        <dbReference type="PROSITE" id="PS51635"/>
    </source>
</evidence>
<evidence type="ECO:0000256" key="3">
    <source>
        <dbReference type="ARBA" id="ARBA00023098"/>
    </source>
</evidence>
<keyword evidence="3 4" id="KW-0443">Lipid metabolism</keyword>
<dbReference type="AlphaFoldDB" id="A0A1M4TDP0"/>
<feature type="domain" description="PNPLA" evidence="5">
    <location>
        <begin position="14"/>
        <end position="183"/>
    </location>
</feature>
<name>A0A1M4TDP0_9BACT</name>
<keyword evidence="1 4" id="KW-0378">Hydrolase</keyword>
<keyword evidence="2 4" id="KW-0442">Lipid degradation</keyword>
<dbReference type="InterPro" id="IPR016035">
    <property type="entry name" value="Acyl_Trfase/lysoPLipase"/>
</dbReference>
<protein>
    <submittedName>
        <fullName evidence="6">NTE family protein</fullName>
    </submittedName>
</protein>
<sequence>MAFSPADLPRPIAFVFSGGVSLGAVQVGMLRAVLESGNRPDHLLGSSAGALNAAFLAKDISIRRVEELGRIWRNLRKEDVFGRFTPRRLFHVVFRRISLASGEALERLIAAHAPLSYEGLQATLGVVATDYFTGKTEVFTSGDLRRHLLASVAIPVVFPPVTIGSVLYVDGSVSAHVPIVPAQRFGPRTLVVFDVGFACHIRECPCGFVDNALHAFSLMLHRQVTGLLSGLDPETTVLYLPAPCPQDVPAYDFSRGEALIRVGYDAASSFLARLDVTGPGVYGSPHSHGKEP</sequence>
<dbReference type="Pfam" id="PF01734">
    <property type="entry name" value="Patatin"/>
    <property type="match status" value="1"/>
</dbReference>
<dbReference type="InterPro" id="IPR002641">
    <property type="entry name" value="PNPLA_dom"/>
</dbReference>
<feature type="short sequence motif" description="GXSXG" evidence="4">
    <location>
        <begin position="45"/>
        <end position="49"/>
    </location>
</feature>
<proteinExistence type="predicted"/>
<dbReference type="Gene3D" id="3.40.1090.10">
    <property type="entry name" value="Cytosolic phospholipase A2 catalytic domain"/>
    <property type="match status" value="2"/>
</dbReference>
<dbReference type="GO" id="GO:0016787">
    <property type="term" value="F:hydrolase activity"/>
    <property type="evidence" value="ECO:0007669"/>
    <property type="project" value="UniProtKB-UniRule"/>
</dbReference>
<dbReference type="PROSITE" id="PS51635">
    <property type="entry name" value="PNPLA"/>
    <property type="match status" value="1"/>
</dbReference>
<gene>
    <name evidence="6" type="ORF">SAMN02745206_00259</name>
</gene>
<organism evidence="6 7">
    <name type="scientific">Desulfacinum infernum DSM 9756</name>
    <dbReference type="NCBI Taxonomy" id="1121391"/>
    <lineage>
        <taxon>Bacteria</taxon>
        <taxon>Pseudomonadati</taxon>
        <taxon>Thermodesulfobacteriota</taxon>
        <taxon>Syntrophobacteria</taxon>
        <taxon>Syntrophobacterales</taxon>
        <taxon>Syntrophobacteraceae</taxon>
        <taxon>Desulfacinum</taxon>
    </lineage>
</organism>
<dbReference type="RefSeq" id="WP_073036217.1">
    <property type="nucleotide sequence ID" value="NZ_FQVB01000004.1"/>
</dbReference>
<accession>A0A1M4TDP0</accession>
<dbReference type="Proteomes" id="UP000184076">
    <property type="component" value="Unassembled WGS sequence"/>
</dbReference>